<dbReference type="Gene3D" id="1.10.10.10">
    <property type="entry name" value="Winged helix-like DNA-binding domain superfamily/Winged helix DNA-binding domain"/>
    <property type="match status" value="1"/>
</dbReference>
<dbReference type="InterPro" id="IPR036388">
    <property type="entry name" value="WH-like_DNA-bd_sf"/>
</dbReference>
<evidence type="ECO:0000313" key="3">
    <source>
        <dbReference type="EMBL" id="KKN87597.1"/>
    </source>
</evidence>
<dbReference type="InterPro" id="IPR007630">
    <property type="entry name" value="RNA_pol_sigma70_r4"/>
</dbReference>
<dbReference type="InterPro" id="IPR013324">
    <property type="entry name" value="RNA_pol_sigma_r3/r4-like"/>
</dbReference>
<dbReference type="PROSITE" id="PS51913">
    <property type="entry name" value="HTH_HARE"/>
    <property type="match status" value="1"/>
</dbReference>
<dbReference type="Gene3D" id="1.10.10.1250">
    <property type="entry name" value="RNA polymerase, subunit delta, N-terminal domain"/>
    <property type="match status" value="1"/>
</dbReference>
<dbReference type="EMBL" id="LAZR01000136">
    <property type="protein sequence ID" value="KKN87597.1"/>
    <property type="molecule type" value="Genomic_DNA"/>
</dbReference>
<dbReference type="SUPFAM" id="SSF88659">
    <property type="entry name" value="Sigma3 and sigma4 domains of RNA polymerase sigma factors"/>
    <property type="match status" value="1"/>
</dbReference>
<reference evidence="3" key="1">
    <citation type="journal article" date="2015" name="Nature">
        <title>Complex archaea that bridge the gap between prokaryotes and eukaryotes.</title>
        <authorList>
            <person name="Spang A."/>
            <person name="Saw J.H."/>
            <person name="Jorgensen S.L."/>
            <person name="Zaremba-Niedzwiedzka K."/>
            <person name="Martijn J."/>
            <person name="Lind A.E."/>
            <person name="van Eijk R."/>
            <person name="Schleper C."/>
            <person name="Guy L."/>
            <person name="Ettema T.J."/>
        </authorList>
    </citation>
    <scope>NUCLEOTIDE SEQUENCE</scope>
</reference>
<dbReference type="Pfam" id="PF05066">
    <property type="entry name" value="HARE-HTH"/>
    <property type="match status" value="1"/>
</dbReference>
<feature type="domain" description="HTH HARE-type" evidence="2">
    <location>
        <begin position="208"/>
        <end position="277"/>
    </location>
</feature>
<dbReference type="PANTHER" id="PTHR30603">
    <property type="entry name" value="RNA POLYMERASE SIGMA FACTOR RPO"/>
    <property type="match status" value="1"/>
</dbReference>
<comment type="caution">
    <text evidence="3">The sequence shown here is derived from an EMBL/GenBank/DDBJ whole genome shotgun (WGS) entry which is preliminary data.</text>
</comment>
<dbReference type="InterPro" id="IPR000943">
    <property type="entry name" value="RNA_pol_sigma70"/>
</dbReference>
<gene>
    <name evidence="3" type="ORF">LCGC14_0256380</name>
</gene>
<dbReference type="GO" id="GO:0003700">
    <property type="term" value="F:DNA-binding transcription factor activity"/>
    <property type="evidence" value="ECO:0007669"/>
    <property type="project" value="InterPro"/>
</dbReference>
<dbReference type="AlphaFoldDB" id="A0A0F9UJP8"/>
<evidence type="ECO:0000256" key="1">
    <source>
        <dbReference type="ARBA" id="ARBA00023163"/>
    </source>
</evidence>
<dbReference type="GO" id="GO:0006352">
    <property type="term" value="P:DNA-templated transcription initiation"/>
    <property type="evidence" value="ECO:0007669"/>
    <property type="project" value="InterPro"/>
</dbReference>
<dbReference type="PRINTS" id="PR00046">
    <property type="entry name" value="SIGMA70FCT"/>
</dbReference>
<evidence type="ECO:0000259" key="2">
    <source>
        <dbReference type="PROSITE" id="PS51913"/>
    </source>
</evidence>
<dbReference type="InterPro" id="IPR050239">
    <property type="entry name" value="Sigma-70_RNA_pol_init_factors"/>
</dbReference>
<dbReference type="InterPro" id="IPR007759">
    <property type="entry name" value="Asxl_HARE-HTH"/>
</dbReference>
<proteinExistence type="predicted"/>
<sequence>MSNPINYSKICQDLLRDLSPRTKEVISRRFGFRTGQRETLESIGQSHNITRERTRQIEKDGLSRIKRRTDRCQEAFKYLTHYFKNSGGLKREDILLSQLGGKRFQPNLFFLLNLNDQFYRFGETEEFYPFWTIDQKILNLVQGTINFLTKKLAEKKEPLFFKQIYKIFQKEKPLDSRAFLAFIEISKKIERGIDNFYGLKDWPEINPRGLKDKAFLALRKEDKPLHFRKVALLIDQLKFYQEPENQKRALSQTVHNELIKDPRFILVGRGVYALQEWGYEPGYVKDIIKKLLEEKGTFLGKEEIVKEVLKQRLVKTSTILLNLQNKQYFLKNSEGCYSIKKA</sequence>
<name>A0A0F9UJP8_9ZZZZ</name>
<keyword evidence="1" id="KW-0804">Transcription</keyword>
<dbReference type="PANTHER" id="PTHR30603:SF47">
    <property type="entry name" value="RNA POLYMERASE SIGMA FACTOR SIGD, CHLOROPLASTIC"/>
    <property type="match status" value="1"/>
</dbReference>
<dbReference type="Pfam" id="PF04545">
    <property type="entry name" value="Sigma70_r4"/>
    <property type="match status" value="1"/>
</dbReference>
<protein>
    <recommendedName>
        <fullName evidence="2">HTH HARE-type domain-containing protein</fullName>
    </recommendedName>
</protein>
<dbReference type="InterPro" id="IPR038087">
    <property type="entry name" value="RNAP_delta_N_dom_sf"/>
</dbReference>
<organism evidence="3">
    <name type="scientific">marine sediment metagenome</name>
    <dbReference type="NCBI Taxonomy" id="412755"/>
    <lineage>
        <taxon>unclassified sequences</taxon>
        <taxon>metagenomes</taxon>
        <taxon>ecological metagenomes</taxon>
    </lineage>
</organism>
<accession>A0A0F9UJP8</accession>